<evidence type="ECO:0000313" key="2">
    <source>
        <dbReference type="Proteomes" id="UP000306393"/>
    </source>
</evidence>
<organism evidence="1 2">
    <name type="scientific">Erwinia persicina</name>
    <dbReference type="NCBI Taxonomy" id="55211"/>
    <lineage>
        <taxon>Bacteria</taxon>
        <taxon>Pseudomonadati</taxon>
        <taxon>Pseudomonadota</taxon>
        <taxon>Gammaproteobacteria</taxon>
        <taxon>Enterobacterales</taxon>
        <taxon>Erwiniaceae</taxon>
        <taxon>Erwinia</taxon>
    </lineage>
</organism>
<accession>A0A4U3FKN7</accession>
<dbReference type="AlphaFoldDB" id="A0A4U3FKN7"/>
<sequence>MPAPVKVHKEYVDLIELLESRGMHISDKHHAIKKITQVGYYRLSGFWYPCRLPEVSAGKIIGRIDTVRKGTSFRDVYDLYLFDKKLRLHVMNALERIEIFVRSVIAHEIGKYHPLAYLDDNFINPKHLNPHPSKPDQPSPRQAWLTKHSCEISKSREDSIKWHTSRYEGIPFWVAIEVWDFGLMSKYYGMLKDQYRNEILARLGIASGNGAIFQNWLSAMNVLRNRCAHHSRIWNKLNEPKLKPLPNDPYFNSLGLGHDQYERMFGMIAVLWFLVKKIGPGSNWLNNVADLVDSKPLVPGCHLTAMGFPNNDGFPRKAFGIQ</sequence>
<dbReference type="Pfam" id="PF07751">
    <property type="entry name" value="Abi_2"/>
    <property type="match status" value="1"/>
</dbReference>
<proteinExistence type="predicted"/>
<dbReference type="PIRSF" id="PIRSF034934">
    <property type="entry name" value="AbiF_AbiD"/>
    <property type="match status" value="1"/>
</dbReference>
<dbReference type="Proteomes" id="UP000306393">
    <property type="component" value="Unassembled WGS sequence"/>
</dbReference>
<dbReference type="InterPro" id="IPR011664">
    <property type="entry name" value="Abi_system_AbiD/AbiF-like"/>
</dbReference>
<dbReference type="OrthoDB" id="5363652at2"/>
<comment type="caution">
    <text evidence="1">The sequence shown here is derived from an EMBL/GenBank/DDBJ whole genome shotgun (WGS) entry which is preliminary data.</text>
</comment>
<dbReference type="EMBL" id="QGAC01000002">
    <property type="protein sequence ID" value="TKJ94678.1"/>
    <property type="molecule type" value="Genomic_DNA"/>
</dbReference>
<protein>
    <submittedName>
        <fullName evidence="1">Abortive phage infection protein</fullName>
    </submittedName>
</protein>
<evidence type="ECO:0000313" key="1">
    <source>
        <dbReference type="EMBL" id="TKJ94678.1"/>
    </source>
</evidence>
<name>A0A4U3FKN7_9GAMM</name>
<dbReference type="InterPro" id="IPR017034">
    <property type="entry name" value="Abi_system_AbiD/AbiF"/>
</dbReference>
<gene>
    <name evidence="1" type="ORF">EpCFBP13511_03190</name>
</gene>
<reference evidence="1 2" key="1">
    <citation type="journal article" date="2019" name="Sci. Rep.">
        <title>Differences in resource use lead to coexistence of seed-transmitted microbial populations.</title>
        <authorList>
            <person name="Torres-Cortes G."/>
            <person name="Garcia B.J."/>
            <person name="Compant S."/>
            <person name="Rezki S."/>
            <person name="Jones P."/>
            <person name="Preveaux A."/>
            <person name="Briand M."/>
            <person name="Roulet A."/>
            <person name="Bouchez O."/>
            <person name="Jacobson D."/>
            <person name="Barret M."/>
        </authorList>
    </citation>
    <scope>NUCLEOTIDE SEQUENCE [LARGE SCALE GENOMIC DNA]</scope>
    <source>
        <strain evidence="1 2">CFBP13511</strain>
    </source>
</reference>